<name>A0A7C3SQ98_9BACT</name>
<proteinExistence type="predicted"/>
<comment type="caution">
    <text evidence="1">The sequence shown here is derived from an EMBL/GenBank/DDBJ whole genome shotgun (WGS) entry which is preliminary data.</text>
</comment>
<accession>A0A7C3SQ98</accession>
<organism evidence="1">
    <name type="scientific">Dictyoglomus turgidum</name>
    <dbReference type="NCBI Taxonomy" id="513050"/>
    <lineage>
        <taxon>Bacteria</taxon>
        <taxon>Pseudomonadati</taxon>
        <taxon>Dictyoglomota</taxon>
        <taxon>Dictyoglomia</taxon>
        <taxon>Dictyoglomales</taxon>
        <taxon>Dictyoglomaceae</taxon>
        <taxon>Dictyoglomus</taxon>
    </lineage>
</organism>
<dbReference type="AlphaFoldDB" id="A0A7C3SQ98"/>
<dbReference type="EMBL" id="DTGA01000037">
    <property type="protein sequence ID" value="HGB30584.1"/>
    <property type="molecule type" value="Genomic_DNA"/>
</dbReference>
<reference evidence="1" key="1">
    <citation type="journal article" date="2020" name="mSystems">
        <title>Genome- and Community-Level Interaction Insights into Carbon Utilization and Element Cycling Functions of Hydrothermarchaeota in Hydrothermal Sediment.</title>
        <authorList>
            <person name="Zhou Z."/>
            <person name="Liu Y."/>
            <person name="Xu W."/>
            <person name="Pan J."/>
            <person name="Luo Z.H."/>
            <person name="Li M."/>
        </authorList>
    </citation>
    <scope>NUCLEOTIDE SEQUENCE [LARGE SCALE GENOMIC DNA]</scope>
    <source>
        <strain evidence="1">SpSt-751</strain>
    </source>
</reference>
<protein>
    <submittedName>
        <fullName evidence="1">Uncharacterized protein</fullName>
    </submittedName>
</protein>
<gene>
    <name evidence="1" type="ORF">ENV35_01745</name>
</gene>
<sequence>MKKLLIVVLLIFLLTLVFSFADDDFIVATKFTGQDGEGYWGPYGPAYTIKDGVLIFDSSIPNAWMTLNFKDDFMEAEDYRYVVITIKADDPRDAQNIVMTFGNLKKTFTDWGITLNTEFTTYIIDLKAHGLKNWGDGTKAEPDFALNKATANKAKIFVKSIILTNVPSKYKK</sequence>
<evidence type="ECO:0000313" key="1">
    <source>
        <dbReference type="EMBL" id="HGB30584.1"/>
    </source>
</evidence>